<dbReference type="STRING" id="526218.Sterm_3025"/>
<accession>D1ANR3</accession>
<dbReference type="Pfam" id="PF03830">
    <property type="entry name" value="PTSIIB_sorb"/>
    <property type="match status" value="1"/>
</dbReference>
<dbReference type="GO" id="GO:0009401">
    <property type="term" value="P:phosphoenolpyruvate-dependent sugar phosphotransferase system"/>
    <property type="evidence" value="ECO:0007669"/>
    <property type="project" value="UniProtKB-KW"/>
</dbReference>
<dbReference type="GO" id="GO:0008982">
    <property type="term" value="F:protein-N(PI)-phosphohistidine-sugar phosphotransferase activity"/>
    <property type="evidence" value="ECO:0007669"/>
    <property type="project" value="InterPro"/>
</dbReference>
<protein>
    <submittedName>
        <fullName evidence="9">PTS system sorbose subfamily IIB component</fullName>
    </submittedName>
</protein>
<dbReference type="RefSeq" id="WP_012862449.1">
    <property type="nucleotide sequence ID" value="NC_013517.1"/>
</dbReference>
<evidence type="ECO:0000256" key="4">
    <source>
        <dbReference type="ARBA" id="ARBA00022597"/>
    </source>
</evidence>
<dbReference type="Gene3D" id="3.40.35.10">
    <property type="entry name" value="Phosphotransferase system, sorbose subfamily IIB component"/>
    <property type="match status" value="1"/>
</dbReference>
<dbReference type="Proteomes" id="UP000000845">
    <property type="component" value="Chromosome"/>
</dbReference>
<evidence type="ECO:0000313" key="9">
    <source>
        <dbReference type="EMBL" id="ACZ09867.1"/>
    </source>
</evidence>
<keyword evidence="4" id="KW-0762">Sugar transport</keyword>
<sequence>MFLRIDDRLVHGQVVTAWIKQLNVKSILVIDDLAAGNPIISKALTMATPKNIKLVIKSVEDAKSCLCDFEEKDLLIITKAPVNAKKVIQENLCYEWKMNVGNMGMDAGRKKYAQTVYLDEENYAAIKELEAIENIDIFMQTVPGQTVTKF</sequence>
<evidence type="ECO:0000256" key="6">
    <source>
        <dbReference type="ARBA" id="ARBA00022683"/>
    </source>
</evidence>
<keyword evidence="7" id="KW-0418">Kinase</keyword>
<evidence type="ECO:0000256" key="2">
    <source>
        <dbReference type="ARBA" id="ARBA00022448"/>
    </source>
</evidence>
<feature type="domain" description="PTS EIIB type-4" evidence="8">
    <location>
        <begin position="1"/>
        <end position="150"/>
    </location>
</feature>
<keyword evidence="6" id="KW-0598">Phosphotransferase system</keyword>
<dbReference type="EMBL" id="CP001739">
    <property type="protein sequence ID" value="ACZ09867.1"/>
    <property type="molecule type" value="Genomic_DNA"/>
</dbReference>
<evidence type="ECO:0000256" key="3">
    <source>
        <dbReference type="ARBA" id="ARBA00022490"/>
    </source>
</evidence>
<dbReference type="HOGENOM" id="CLU_116175_2_0_0"/>
<name>D1ANR3_SEBTE</name>
<evidence type="ECO:0000313" key="10">
    <source>
        <dbReference type="Proteomes" id="UP000000845"/>
    </source>
</evidence>
<dbReference type="InterPro" id="IPR036667">
    <property type="entry name" value="PTS_IIB_sorbose-sp_sf"/>
</dbReference>
<reference evidence="9 10" key="2">
    <citation type="journal article" date="2010" name="Stand. Genomic Sci.">
        <title>Complete genome sequence of Sebaldella termitidis type strain (NCTC 11300).</title>
        <authorList>
            <person name="Harmon-Smith M."/>
            <person name="Celia L."/>
            <person name="Chertkov O."/>
            <person name="Lapidus A."/>
            <person name="Copeland A."/>
            <person name="Glavina Del Rio T."/>
            <person name="Nolan M."/>
            <person name="Lucas S."/>
            <person name="Tice H."/>
            <person name="Cheng J.F."/>
            <person name="Han C."/>
            <person name="Detter J.C."/>
            <person name="Bruce D."/>
            <person name="Goodwin L."/>
            <person name="Pitluck S."/>
            <person name="Pati A."/>
            <person name="Liolios K."/>
            <person name="Ivanova N."/>
            <person name="Mavromatis K."/>
            <person name="Mikhailova N."/>
            <person name="Chen A."/>
            <person name="Palaniappan K."/>
            <person name="Land M."/>
            <person name="Hauser L."/>
            <person name="Chang Y.J."/>
            <person name="Jeffries C.D."/>
            <person name="Brettin T."/>
            <person name="Goker M."/>
            <person name="Beck B."/>
            <person name="Bristow J."/>
            <person name="Eisen J.A."/>
            <person name="Markowitz V."/>
            <person name="Hugenholtz P."/>
            <person name="Kyrpides N.C."/>
            <person name="Klenk H.P."/>
            <person name="Chen F."/>
        </authorList>
    </citation>
    <scope>NUCLEOTIDE SEQUENCE [LARGE SCALE GENOMIC DNA]</scope>
    <source>
        <strain evidence="10">ATCC 33386 / NCTC 11300</strain>
    </source>
</reference>
<keyword evidence="3" id="KW-0963">Cytoplasm</keyword>
<keyword evidence="2" id="KW-0813">Transport</keyword>
<evidence type="ECO:0000259" key="8">
    <source>
        <dbReference type="PROSITE" id="PS51101"/>
    </source>
</evidence>
<organism evidence="9 10">
    <name type="scientific">Sebaldella termitidis (strain ATCC 33386 / NCTC 11300)</name>
    <dbReference type="NCBI Taxonomy" id="526218"/>
    <lineage>
        <taxon>Bacteria</taxon>
        <taxon>Fusobacteriati</taxon>
        <taxon>Fusobacteriota</taxon>
        <taxon>Fusobacteriia</taxon>
        <taxon>Fusobacteriales</taxon>
        <taxon>Leptotrichiaceae</taxon>
        <taxon>Sebaldella</taxon>
    </lineage>
</organism>
<reference evidence="10" key="1">
    <citation type="submission" date="2009-09" db="EMBL/GenBank/DDBJ databases">
        <title>The complete chromosome of Sebaldella termitidis ATCC 33386.</title>
        <authorList>
            <consortium name="US DOE Joint Genome Institute (JGI-PGF)"/>
            <person name="Lucas S."/>
            <person name="Copeland A."/>
            <person name="Lapidus A."/>
            <person name="Glavina del Rio T."/>
            <person name="Dalin E."/>
            <person name="Tice H."/>
            <person name="Bruce D."/>
            <person name="Goodwin L."/>
            <person name="Pitluck S."/>
            <person name="Kyrpides N."/>
            <person name="Mavromatis K."/>
            <person name="Ivanova N."/>
            <person name="Mikhailova N."/>
            <person name="Sims D."/>
            <person name="Meincke L."/>
            <person name="Brettin T."/>
            <person name="Detter J.C."/>
            <person name="Han C."/>
            <person name="Larimer F."/>
            <person name="Land M."/>
            <person name="Hauser L."/>
            <person name="Markowitz V."/>
            <person name="Cheng J.F."/>
            <person name="Hugenholtz P."/>
            <person name="Woyke T."/>
            <person name="Wu D."/>
            <person name="Eisen J.A."/>
        </authorList>
    </citation>
    <scope>NUCLEOTIDE SEQUENCE [LARGE SCALE GENOMIC DNA]</scope>
    <source>
        <strain evidence="10">ATCC 33386 / NCTC 11300</strain>
    </source>
</reference>
<keyword evidence="5" id="KW-0808">Transferase</keyword>
<dbReference type="GO" id="GO:0016301">
    <property type="term" value="F:kinase activity"/>
    <property type="evidence" value="ECO:0007669"/>
    <property type="project" value="UniProtKB-KW"/>
</dbReference>
<dbReference type="SUPFAM" id="SSF52728">
    <property type="entry name" value="PTS IIb component"/>
    <property type="match status" value="1"/>
</dbReference>
<dbReference type="PROSITE" id="PS51101">
    <property type="entry name" value="PTS_EIIB_TYPE_4"/>
    <property type="match status" value="1"/>
</dbReference>
<keyword evidence="10" id="KW-1185">Reference proteome</keyword>
<evidence type="ECO:0000256" key="5">
    <source>
        <dbReference type="ARBA" id="ARBA00022679"/>
    </source>
</evidence>
<gene>
    <name evidence="9" type="ordered locus">Sterm_3025</name>
</gene>
<evidence type="ECO:0000256" key="7">
    <source>
        <dbReference type="ARBA" id="ARBA00022777"/>
    </source>
</evidence>
<dbReference type="eggNOG" id="COG3444">
    <property type="taxonomic scope" value="Bacteria"/>
</dbReference>
<dbReference type="InterPro" id="IPR004720">
    <property type="entry name" value="PTS_IIB_sorbose-sp"/>
</dbReference>
<proteinExistence type="predicted"/>
<dbReference type="KEGG" id="str:Sterm_3025"/>
<dbReference type="GO" id="GO:0005737">
    <property type="term" value="C:cytoplasm"/>
    <property type="evidence" value="ECO:0007669"/>
    <property type="project" value="UniProtKB-SubCell"/>
</dbReference>
<evidence type="ECO:0000256" key="1">
    <source>
        <dbReference type="ARBA" id="ARBA00004496"/>
    </source>
</evidence>
<dbReference type="AlphaFoldDB" id="D1ANR3"/>
<comment type="subcellular location">
    <subcellularLocation>
        <location evidence="1">Cytoplasm</location>
    </subcellularLocation>
</comment>